<dbReference type="InterPro" id="IPR013325">
    <property type="entry name" value="RNA_pol_sigma_r2"/>
</dbReference>
<dbReference type="Pfam" id="PF08281">
    <property type="entry name" value="Sigma70_r4_2"/>
    <property type="match status" value="1"/>
</dbReference>
<dbReference type="InterPro" id="IPR013324">
    <property type="entry name" value="RNA_pol_sigma_r3/r4-like"/>
</dbReference>
<evidence type="ECO:0000313" key="9">
    <source>
        <dbReference type="Proteomes" id="UP000199361"/>
    </source>
</evidence>
<dbReference type="PANTHER" id="PTHR43133">
    <property type="entry name" value="RNA POLYMERASE ECF-TYPE SIGMA FACTO"/>
    <property type="match status" value="1"/>
</dbReference>
<evidence type="ECO:0000256" key="1">
    <source>
        <dbReference type="ARBA" id="ARBA00010641"/>
    </source>
</evidence>
<feature type="domain" description="RNA polymerase sigma factor 70 region 4 type 2" evidence="7">
    <location>
        <begin position="81"/>
        <end position="132"/>
    </location>
</feature>
<evidence type="ECO:0000256" key="4">
    <source>
        <dbReference type="ARBA" id="ARBA00023125"/>
    </source>
</evidence>
<dbReference type="AlphaFoldDB" id="A0A1I0KQD6"/>
<dbReference type="GO" id="GO:0006352">
    <property type="term" value="P:DNA-templated transcription initiation"/>
    <property type="evidence" value="ECO:0007669"/>
    <property type="project" value="InterPro"/>
</dbReference>
<dbReference type="Pfam" id="PF04542">
    <property type="entry name" value="Sigma70_r2"/>
    <property type="match status" value="1"/>
</dbReference>
<protein>
    <submittedName>
        <fullName evidence="8">RNA polymerase sigma-70 factor, ECF subfamily</fullName>
    </submittedName>
</protein>
<dbReference type="NCBIfam" id="TIGR02937">
    <property type="entry name" value="sigma70-ECF"/>
    <property type="match status" value="1"/>
</dbReference>
<proteinExistence type="inferred from homology"/>
<sequence length="148" mass="16222">MADLTAEIFLAALHSRHTYRPGRGSETGWLYGVARNVLLAQRRRSEREARAVERIVARRLLDGDDIADLTDRIDAEEPARRALSAMADLPEGERALLELVVIDQLTVAEAAQALGIRVGTARVRLHRARRALRKVPGVAAAALVTEGL</sequence>
<accession>A0A1I0KQD6</accession>
<organism evidence="8 9">
    <name type="scientific">Nonomuraea wenchangensis</name>
    <dbReference type="NCBI Taxonomy" id="568860"/>
    <lineage>
        <taxon>Bacteria</taxon>
        <taxon>Bacillati</taxon>
        <taxon>Actinomycetota</taxon>
        <taxon>Actinomycetes</taxon>
        <taxon>Streptosporangiales</taxon>
        <taxon>Streptosporangiaceae</taxon>
        <taxon>Nonomuraea</taxon>
    </lineage>
</organism>
<comment type="similarity">
    <text evidence="1">Belongs to the sigma-70 factor family. ECF subfamily.</text>
</comment>
<dbReference type="InterPro" id="IPR007627">
    <property type="entry name" value="RNA_pol_sigma70_r2"/>
</dbReference>
<dbReference type="SUPFAM" id="SSF88946">
    <property type="entry name" value="Sigma2 domain of RNA polymerase sigma factors"/>
    <property type="match status" value="1"/>
</dbReference>
<keyword evidence="3" id="KW-0731">Sigma factor</keyword>
<feature type="domain" description="RNA polymerase sigma-70 region 2" evidence="6">
    <location>
        <begin position="2"/>
        <end position="47"/>
    </location>
</feature>
<dbReference type="GO" id="GO:0003677">
    <property type="term" value="F:DNA binding"/>
    <property type="evidence" value="ECO:0007669"/>
    <property type="project" value="UniProtKB-KW"/>
</dbReference>
<evidence type="ECO:0000313" key="8">
    <source>
        <dbReference type="EMBL" id="SEU27562.1"/>
    </source>
</evidence>
<dbReference type="SUPFAM" id="SSF88659">
    <property type="entry name" value="Sigma3 and sigma4 domains of RNA polymerase sigma factors"/>
    <property type="match status" value="1"/>
</dbReference>
<reference evidence="8 9" key="1">
    <citation type="submission" date="2016-10" db="EMBL/GenBank/DDBJ databases">
        <authorList>
            <person name="de Groot N.N."/>
        </authorList>
    </citation>
    <scope>NUCLEOTIDE SEQUENCE [LARGE SCALE GENOMIC DNA]</scope>
    <source>
        <strain evidence="8 9">CGMCC 4.5598</strain>
    </source>
</reference>
<keyword evidence="4" id="KW-0238">DNA-binding</keyword>
<dbReference type="EMBL" id="FOHX01000009">
    <property type="protein sequence ID" value="SEU27562.1"/>
    <property type="molecule type" value="Genomic_DNA"/>
</dbReference>
<dbReference type="InterPro" id="IPR039425">
    <property type="entry name" value="RNA_pol_sigma-70-like"/>
</dbReference>
<dbReference type="PANTHER" id="PTHR43133:SF8">
    <property type="entry name" value="RNA POLYMERASE SIGMA FACTOR HI_1459-RELATED"/>
    <property type="match status" value="1"/>
</dbReference>
<dbReference type="Gene3D" id="1.10.10.10">
    <property type="entry name" value="Winged helix-like DNA-binding domain superfamily/Winged helix DNA-binding domain"/>
    <property type="match status" value="1"/>
</dbReference>
<keyword evidence="9" id="KW-1185">Reference proteome</keyword>
<name>A0A1I0KQD6_9ACTN</name>
<dbReference type="Proteomes" id="UP000199361">
    <property type="component" value="Unassembled WGS sequence"/>
</dbReference>
<dbReference type="InterPro" id="IPR014284">
    <property type="entry name" value="RNA_pol_sigma-70_dom"/>
</dbReference>
<dbReference type="GO" id="GO:0016987">
    <property type="term" value="F:sigma factor activity"/>
    <property type="evidence" value="ECO:0007669"/>
    <property type="project" value="UniProtKB-KW"/>
</dbReference>
<keyword evidence="2" id="KW-0805">Transcription regulation</keyword>
<keyword evidence="5" id="KW-0804">Transcription</keyword>
<evidence type="ECO:0000256" key="5">
    <source>
        <dbReference type="ARBA" id="ARBA00023163"/>
    </source>
</evidence>
<dbReference type="STRING" id="568860.SAMN05421811_10941"/>
<dbReference type="InterPro" id="IPR013249">
    <property type="entry name" value="RNA_pol_sigma70_r4_t2"/>
</dbReference>
<evidence type="ECO:0000259" key="6">
    <source>
        <dbReference type="Pfam" id="PF04542"/>
    </source>
</evidence>
<dbReference type="RefSeq" id="WP_245775079.1">
    <property type="nucleotide sequence ID" value="NZ_FOHX01000009.1"/>
</dbReference>
<dbReference type="InterPro" id="IPR036388">
    <property type="entry name" value="WH-like_DNA-bd_sf"/>
</dbReference>
<evidence type="ECO:0000256" key="2">
    <source>
        <dbReference type="ARBA" id="ARBA00023015"/>
    </source>
</evidence>
<evidence type="ECO:0000259" key="7">
    <source>
        <dbReference type="Pfam" id="PF08281"/>
    </source>
</evidence>
<evidence type="ECO:0000256" key="3">
    <source>
        <dbReference type="ARBA" id="ARBA00023082"/>
    </source>
</evidence>
<dbReference type="Gene3D" id="1.10.1740.10">
    <property type="match status" value="1"/>
</dbReference>
<gene>
    <name evidence="8" type="ORF">SAMN05421811_10941</name>
</gene>